<dbReference type="Proteomes" id="UP000286934">
    <property type="component" value="Unassembled WGS sequence"/>
</dbReference>
<dbReference type="EMBL" id="PIPP01000001">
    <property type="protein sequence ID" value="RUO38836.1"/>
    <property type="molecule type" value="Genomic_DNA"/>
</dbReference>
<reference evidence="4" key="1">
    <citation type="journal article" date="2018" name="Front. Microbiol.">
        <title>Genome-Based Analysis Reveals the Taxonomy and Diversity of the Family Idiomarinaceae.</title>
        <authorList>
            <person name="Liu Y."/>
            <person name="Lai Q."/>
            <person name="Shao Z."/>
        </authorList>
    </citation>
    <scope>NUCLEOTIDE SEQUENCE [LARGE SCALE GENOMIC DNA]</scope>
    <source>
        <strain evidence="4">AIS</strain>
    </source>
</reference>
<dbReference type="FunFam" id="2.70.70.10:FF:000019">
    <property type="entry name" value="M23 family peptidase"/>
    <property type="match status" value="1"/>
</dbReference>
<name>A0A432WYL0_9GAMM</name>
<sequence length="281" mass="30316">MFRKLIQAPLIAFFAITAIWSANALAENNSSIAPSISGEFVQGAMIVGRTAPDADVTLNGESLKVGRDGYFVFGIGRDDEGDIELKITSSTGEQWQQQFAIESREFNIQRVDGLPQRTVTPDPEVQALIRADNVKIGAARDIDSDRLNFTEAFIWPAEGRISGVYGSQRILNGNPSAPHWGLDIAAPTGTPVYAPAGGEVRLTAADMVLSGGTIIIDHGHNIFSSFLHLHAIHVEEGQVVEPGDLIGEIGATGRATGPHLDWRMNWGSVRVDPALLLPERE</sequence>
<dbReference type="CDD" id="cd12797">
    <property type="entry name" value="M23_peptidase"/>
    <property type="match status" value="1"/>
</dbReference>
<dbReference type="Gene3D" id="2.70.70.10">
    <property type="entry name" value="Glucose Permease (Domain IIA)"/>
    <property type="match status" value="1"/>
</dbReference>
<accession>A0A432WYL0</accession>
<gene>
    <name evidence="3" type="ORF">CWE13_01335</name>
</gene>
<dbReference type="AlphaFoldDB" id="A0A432WYL0"/>
<organism evidence="3 4">
    <name type="scientific">Aliidiomarina shirensis</name>
    <dbReference type="NCBI Taxonomy" id="1048642"/>
    <lineage>
        <taxon>Bacteria</taxon>
        <taxon>Pseudomonadati</taxon>
        <taxon>Pseudomonadota</taxon>
        <taxon>Gammaproteobacteria</taxon>
        <taxon>Alteromonadales</taxon>
        <taxon>Idiomarinaceae</taxon>
        <taxon>Aliidiomarina</taxon>
    </lineage>
</organism>
<feature type="chain" id="PRO_5019382736" evidence="1">
    <location>
        <begin position="27"/>
        <end position="281"/>
    </location>
</feature>
<dbReference type="InterPro" id="IPR016047">
    <property type="entry name" value="M23ase_b-sheet_dom"/>
</dbReference>
<evidence type="ECO:0000256" key="1">
    <source>
        <dbReference type="SAM" id="SignalP"/>
    </source>
</evidence>
<dbReference type="OrthoDB" id="9805070at2"/>
<dbReference type="PANTHER" id="PTHR21666:SF285">
    <property type="entry name" value="M23 FAMILY METALLOPEPTIDASE"/>
    <property type="match status" value="1"/>
</dbReference>
<feature type="domain" description="M23ase beta-sheet core" evidence="2">
    <location>
        <begin position="178"/>
        <end position="273"/>
    </location>
</feature>
<evidence type="ECO:0000259" key="2">
    <source>
        <dbReference type="Pfam" id="PF01551"/>
    </source>
</evidence>
<dbReference type="InterPro" id="IPR050570">
    <property type="entry name" value="Cell_wall_metabolism_enzyme"/>
</dbReference>
<dbReference type="Pfam" id="PF01551">
    <property type="entry name" value="Peptidase_M23"/>
    <property type="match status" value="1"/>
</dbReference>
<evidence type="ECO:0000313" key="4">
    <source>
        <dbReference type="Proteomes" id="UP000286934"/>
    </source>
</evidence>
<dbReference type="PANTHER" id="PTHR21666">
    <property type="entry name" value="PEPTIDASE-RELATED"/>
    <property type="match status" value="1"/>
</dbReference>
<keyword evidence="4" id="KW-1185">Reference proteome</keyword>
<dbReference type="InterPro" id="IPR011055">
    <property type="entry name" value="Dup_hybrid_motif"/>
</dbReference>
<proteinExistence type="predicted"/>
<comment type="caution">
    <text evidence="3">The sequence shown here is derived from an EMBL/GenBank/DDBJ whole genome shotgun (WGS) entry which is preliminary data.</text>
</comment>
<keyword evidence="1" id="KW-0732">Signal</keyword>
<feature type="signal peptide" evidence="1">
    <location>
        <begin position="1"/>
        <end position="26"/>
    </location>
</feature>
<protein>
    <submittedName>
        <fullName evidence="3">Peptidase</fullName>
    </submittedName>
</protein>
<dbReference type="SUPFAM" id="SSF51261">
    <property type="entry name" value="Duplicated hybrid motif"/>
    <property type="match status" value="1"/>
</dbReference>
<dbReference type="GO" id="GO:0004222">
    <property type="term" value="F:metalloendopeptidase activity"/>
    <property type="evidence" value="ECO:0007669"/>
    <property type="project" value="TreeGrafter"/>
</dbReference>
<evidence type="ECO:0000313" key="3">
    <source>
        <dbReference type="EMBL" id="RUO38836.1"/>
    </source>
</evidence>